<keyword evidence="8 12" id="KW-0798">TonB box</keyword>
<dbReference type="Gene3D" id="2.40.170.20">
    <property type="entry name" value="TonB-dependent receptor, beta-barrel domain"/>
    <property type="match status" value="1"/>
</dbReference>
<dbReference type="AlphaFoldDB" id="A0A0K1Q6M2"/>
<dbReference type="Pfam" id="PF13620">
    <property type="entry name" value="CarboxypepD_reg"/>
    <property type="match status" value="1"/>
</dbReference>
<keyword evidence="7" id="KW-1133">Transmembrane helix</keyword>
<evidence type="ECO:0000256" key="11">
    <source>
        <dbReference type="ARBA" id="ARBA00023237"/>
    </source>
</evidence>
<keyword evidence="4" id="KW-1134">Transmembrane beta strand</keyword>
<dbReference type="Gene3D" id="3.30.1150.10">
    <property type="match status" value="1"/>
</dbReference>
<organism evidence="15 16">
    <name type="scientific">Labilithrix luteola</name>
    <dbReference type="NCBI Taxonomy" id="1391654"/>
    <lineage>
        <taxon>Bacteria</taxon>
        <taxon>Pseudomonadati</taxon>
        <taxon>Myxococcota</taxon>
        <taxon>Polyangia</taxon>
        <taxon>Polyangiales</taxon>
        <taxon>Labilitrichaceae</taxon>
        <taxon>Labilithrix</taxon>
    </lineage>
</organism>
<dbReference type="SUPFAM" id="SSF49452">
    <property type="entry name" value="Starch-binding domain-like"/>
    <property type="match status" value="1"/>
</dbReference>
<dbReference type="InterPro" id="IPR012910">
    <property type="entry name" value="Plug_dom"/>
</dbReference>
<dbReference type="NCBIfam" id="TIGR01352">
    <property type="entry name" value="tonB_Cterm"/>
    <property type="match status" value="1"/>
</dbReference>
<keyword evidence="10 15" id="KW-0675">Receptor</keyword>
<dbReference type="Pfam" id="PF03544">
    <property type="entry name" value="TonB_C"/>
    <property type="match status" value="1"/>
</dbReference>
<keyword evidence="16" id="KW-1185">Reference proteome</keyword>
<protein>
    <submittedName>
        <fullName evidence="15">TonB family protein / TonB-dependent receptor</fullName>
    </submittedName>
</protein>
<evidence type="ECO:0000256" key="6">
    <source>
        <dbReference type="ARBA" id="ARBA00022729"/>
    </source>
</evidence>
<comment type="similarity">
    <text evidence="12">Belongs to the TonB-dependent receptor family.</text>
</comment>
<evidence type="ECO:0000256" key="2">
    <source>
        <dbReference type="ARBA" id="ARBA00004571"/>
    </source>
</evidence>
<evidence type="ECO:0000256" key="3">
    <source>
        <dbReference type="ARBA" id="ARBA00022448"/>
    </source>
</evidence>
<accession>A0A0K1Q6M2</accession>
<dbReference type="InterPro" id="IPR013784">
    <property type="entry name" value="Carb-bd-like_fold"/>
</dbReference>
<evidence type="ECO:0000259" key="14">
    <source>
        <dbReference type="PROSITE" id="PS52015"/>
    </source>
</evidence>
<dbReference type="RefSeq" id="WP_146652580.1">
    <property type="nucleotide sequence ID" value="NZ_CP012333.1"/>
</dbReference>
<dbReference type="InterPro" id="IPR039426">
    <property type="entry name" value="TonB-dep_rcpt-like"/>
</dbReference>
<dbReference type="GO" id="GO:0015344">
    <property type="term" value="F:siderophore uptake transmembrane transporter activity"/>
    <property type="evidence" value="ECO:0007669"/>
    <property type="project" value="TreeGrafter"/>
</dbReference>
<dbReference type="Proteomes" id="UP000064967">
    <property type="component" value="Chromosome"/>
</dbReference>
<dbReference type="PANTHER" id="PTHR30069:SF29">
    <property type="entry name" value="HEMOGLOBIN AND HEMOGLOBIN-HAPTOGLOBIN-BINDING PROTEIN 1-RELATED"/>
    <property type="match status" value="1"/>
</dbReference>
<dbReference type="InterPro" id="IPR000531">
    <property type="entry name" value="Beta-barrel_TonB"/>
</dbReference>
<dbReference type="PANTHER" id="PTHR30069">
    <property type="entry name" value="TONB-DEPENDENT OUTER MEMBRANE RECEPTOR"/>
    <property type="match status" value="1"/>
</dbReference>
<evidence type="ECO:0000256" key="5">
    <source>
        <dbReference type="ARBA" id="ARBA00022692"/>
    </source>
</evidence>
<dbReference type="SUPFAM" id="SSF74653">
    <property type="entry name" value="TolA/TonB C-terminal domain"/>
    <property type="match status" value="1"/>
</dbReference>
<dbReference type="Gene3D" id="2.60.40.1120">
    <property type="entry name" value="Carboxypeptidase-like, regulatory domain"/>
    <property type="match status" value="1"/>
</dbReference>
<dbReference type="InterPro" id="IPR006260">
    <property type="entry name" value="TonB/TolA_C"/>
</dbReference>
<evidence type="ECO:0000256" key="13">
    <source>
        <dbReference type="SAM" id="MobiDB-lite"/>
    </source>
</evidence>
<feature type="region of interest" description="Disordered" evidence="13">
    <location>
        <begin position="28"/>
        <end position="48"/>
    </location>
</feature>
<dbReference type="Pfam" id="PF00593">
    <property type="entry name" value="TonB_dep_Rec_b-barrel"/>
    <property type="match status" value="1"/>
</dbReference>
<evidence type="ECO:0000256" key="8">
    <source>
        <dbReference type="ARBA" id="ARBA00023077"/>
    </source>
</evidence>
<evidence type="ECO:0000256" key="4">
    <source>
        <dbReference type="ARBA" id="ARBA00022452"/>
    </source>
</evidence>
<evidence type="ECO:0000256" key="1">
    <source>
        <dbReference type="ARBA" id="ARBA00004167"/>
    </source>
</evidence>
<evidence type="ECO:0000256" key="7">
    <source>
        <dbReference type="ARBA" id="ARBA00022989"/>
    </source>
</evidence>
<sequence length="891" mass="96443">MVVRRHRILGTLALAFLAVTSRERLAIAQSAPPSSSPNGQPPAPKLTKPPKLVRFVEAVYPESERAQGRAAAVVMRLGIGATGAVEEAAVVESSGPAFDAAALAAARAFVFEPAEIDGKPAAIRILYRYEFTLTPEVPKTAVFEGTVRDRTTGKPLASVHVRLDTGATTDTDERGHFHFAEVPPGTHAVALDGDSLTAVRTEEAFEAGKKVDVDYQVQGVTAGASDSEDKDDLEIVVTAPALAKQVVASTVSADEGRRLPGTQGDVLKVVESMPGVARSSVGAGQLIVWGAAPEDTRVYVDGVRLPRLYHGGGLRSVVATELVDSVELAPGGYGASYGRGLGGLVTVRTRRADDKQFHASAAVDLLDAAASVRTPIAKDVNVQLAARRSHLHTAIEPFTNGDAEDFFPIPRYHDAQGRIAFALGPHERIDVTGLLSSDRISRTALDADPLLTRRETRETSFERVYARWEKDLAAGSVSVVPWFGFDRSRTENRFGDVPATLETSATVYGLRASYQDKVSKFLVVNVGLDAEINDARVSRSGSVTTPPREGDVHVFGQVPQDRVNADEWKVVTAGLAPFGELDFSLFENKLHVIPGVRFDPYFVSVSRRTPREGDTPALGSFRQDAALEPRLQVRWAATDRLDVKAGWGRYHQLPAPEDLSAVFGNPQLPVSAAEHFLAGTAVRLFPATSLETTAFYVTQSDLAVRNPASSPLLAEALLPIGAGRSYGAQMLLRKAQAAGFSGWISYGIVRSLRRDTPDADYRLSDYDQTHVLTGLASYDLGKGFEIGARARFASGFPRTPVLRATYDSRRDVWQPVFGAQNTDRIPAFFQLDLRVAKRFKMPVGDLEAYLEVQNVTNRENPEEVVYGSDYRSKGYITGLPILPVFGAKWSL</sequence>
<reference evidence="15 16" key="1">
    <citation type="submission" date="2015-08" db="EMBL/GenBank/DDBJ databases">
        <authorList>
            <person name="Babu N.S."/>
            <person name="Beckwith C.J."/>
            <person name="Beseler K.G."/>
            <person name="Brison A."/>
            <person name="Carone J.V."/>
            <person name="Caskin T.P."/>
            <person name="Diamond M."/>
            <person name="Durham M.E."/>
            <person name="Foxe J.M."/>
            <person name="Go M."/>
            <person name="Henderson B.A."/>
            <person name="Jones I.B."/>
            <person name="McGettigan J.A."/>
            <person name="Micheletti S.J."/>
            <person name="Nasrallah M.E."/>
            <person name="Ortiz D."/>
            <person name="Piller C.R."/>
            <person name="Privatt S.R."/>
            <person name="Schneider S.L."/>
            <person name="Sharp S."/>
            <person name="Smith T.C."/>
            <person name="Stanton J.D."/>
            <person name="Ullery H.E."/>
            <person name="Wilson R.J."/>
            <person name="Serrano M.G."/>
            <person name="Buck G."/>
            <person name="Lee V."/>
            <person name="Wang Y."/>
            <person name="Carvalho R."/>
            <person name="Voegtly L."/>
            <person name="Shi R."/>
            <person name="Duckworth R."/>
            <person name="Johnson A."/>
            <person name="Loviza R."/>
            <person name="Walstead R."/>
            <person name="Shah Z."/>
            <person name="Kiflezghi M."/>
            <person name="Wade K."/>
            <person name="Ball S.L."/>
            <person name="Bradley K.W."/>
            <person name="Asai D.J."/>
            <person name="Bowman C.A."/>
            <person name="Russell D.A."/>
            <person name="Pope W.H."/>
            <person name="Jacobs-Sera D."/>
            <person name="Hendrix R.W."/>
            <person name="Hatfull G.F."/>
        </authorList>
    </citation>
    <scope>NUCLEOTIDE SEQUENCE [LARGE SCALE GENOMIC DNA]</scope>
    <source>
        <strain evidence="15 16">DSM 27648</strain>
    </source>
</reference>
<dbReference type="GO" id="GO:0009279">
    <property type="term" value="C:cell outer membrane"/>
    <property type="evidence" value="ECO:0007669"/>
    <property type="project" value="UniProtKB-SubCell"/>
</dbReference>
<dbReference type="GO" id="GO:0030246">
    <property type="term" value="F:carbohydrate binding"/>
    <property type="evidence" value="ECO:0007669"/>
    <property type="project" value="InterPro"/>
</dbReference>
<evidence type="ECO:0000313" key="16">
    <source>
        <dbReference type="Proteomes" id="UP000064967"/>
    </source>
</evidence>
<keyword evidence="5" id="KW-0812">Transmembrane</keyword>
<dbReference type="Gene3D" id="2.170.130.10">
    <property type="entry name" value="TonB-dependent receptor, plug domain"/>
    <property type="match status" value="1"/>
</dbReference>
<evidence type="ECO:0000256" key="12">
    <source>
        <dbReference type="RuleBase" id="RU003357"/>
    </source>
</evidence>
<evidence type="ECO:0000313" key="15">
    <source>
        <dbReference type="EMBL" id="AKV01486.1"/>
    </source>
</evidence>
<dbReference type="Pfam" id="PF07715">
    <property type="entry name" value="Plug"/>
    <property type="match status" value="1"/>
</dbReference>
<dbReference type="InterPro" id="IPR036942">
    <property type="entry name" value="Beta-barrel_TonB_sf"/>
</dbReference>
<proteinExistence type="inferred from homology"/>
<dbReference type="GO" id="GO:0044718">
    <property type="term" value="P:siderophore transmembrane transport"/>
    <property type="evidence" value="ECO:0007669"/>
    <property type="project" value="TreeGrafter"/>
</dbReference>
<name>A0A0K1Q6M2_9BACT</name>
<feature type="domain" description="TonB C-terminal" evidence="14">
    <location>
        <begin position="45"/>
        <end position="138"/>
    </location>
</feature>
<dbReference type="EMBL" id="CP012333">
    <property type="protein sequence ID" value="AKV01486.1"/>
    <property type="molecule type" value="Genomic_DNA"/>
</dbReference>
<dbReference type="STRING" id="1391654.AKJ09_08149"/>
<dbReference type="InterPro" id="IPR037066">
    <property type="entry name" value="Plug_dom_sf"/>
</dbReference>
<evidence type="ECO:0000256" key="9">
    <source>
        <dbReference type="ARBA" id="ARBA00023136"/>
    </source>
</evidence>
<keyword evidence="6" id="KW-0732">Signal</keyword>
<feature type="compositionally biased region" description="Low complexity" evidence="13">
    <location>
        <begin position="28"/>
        <end position="38"/>
    </location>
</feature>
<dbReference type="PROSITE" id="PS52015">
    <property type="entry name" value="TONB_CTD"/>
    <property type="match status" value="1"/>
</dbReference>
<dbReference type="OrthoDB" id="607931at2"/>
<keyword evidence="11" id="KW-0998">Cell outer membrane</keyword>
<dbReference type="InterPro" id="IPR037682">
    <property type="entry name" value="TonB_C"/>
</dbReference>
<gene>
    <name evidence="15" type="ORF">AKJ09_08149</name>
</gene>
<dbReference type="KEGG" id="llu:AKJ09_08149"/>
<comment type="subcellular location">
    <subcellularLocation>
        <location evidence="2">Cell outer membrane</location>
        <topology evidence="2">Multi-pass membrane protein</topology>
    </subcellularLocation>
    <subcellularLocation>
        <location evidence="1">Membrane</location>
        <topology evidence="1">Single-pass membrane protein</topology>
    </subcellularLocation>
</comment>
<keyword evidence="3" id="KW-0813">Transport</keyword>
<dbReference type="SUPFAM" id="SSF56935">
    <property type="entry name" value="Porins"/>
    <property type="match status" value="1"/>
</dbReference>
<evidence type="ECO:0000256" key="10">
    <source>
        <dbReference type="ARBA" id="ARBA00023170"/>
    </source>
</evidence>
<keyword evidence="9 12" id="KW-0472">Membrane</keyword>